<dbReference type="CDD" id="cd06186">
    <property type="entry name" value="NOX_Duox_like_FAD_NADP"/>
    <property type="match status" value="1"/>
</dbReference>
<evidence type="ECO:0000256" key="4">
    <source>
        <dbReference type="ARBA" id="ARBA00022723"/>
    </source>
</evidence>
<dbReference type="AlphaFoldDB" id="A0A9W8B5U8"/>
<dbReference type="GO" id="GO:0046872">
    <property type="term" value="F:metal ion binding"/>
    <property type="evidence" value="ECO:0007669"/>
    <property type="project" value="UniProtKB-KW"/>
</dbReference>
<name>A0A9W8B5U8_9FUNG</name>
<dbReference type="EMBL" id="JANBQB010000519">
    <property type="protein sequence ID" value="KAJ1975517.1"/>
    <property type="molecule type" value="Genomic_DNA"/>
</dbReference>
<dbReference type="InterPro" id="IPR050369">
    <property type="entry name" value="RBOH/FRE"/>
</dbReference>
<evidence type="ECO:0000256" key="11">
    <source>
        <dbReference type="SAM" id="Phobius"/>
    </source>
</evidence>
<keyword evidence="14" id="KW-1185">Reference proteome</keyword>
<feature type="transmembrane region" description="Helical" evidence="11">
    <location>
        <begin position="294"/>
        <end position="316"/>
    </location>
</feature>
<accession>A0A9W8B5U8</accession>
<keyword evidence="9" id="KW-0406">Ion transport</keyword>
<evidence type="ECO:0000313" key="13">
    <source>
        <dbReference type="EMBL" id="KAJ1975517.1"/>
    </source>
</evidence>
<dbReference type="GO" id="GO:0042554">
    <property type="term" value="P:superoxide anion generation"/>
    <property type="evidence" value="ECO:0007669"/>
    <property type="project" value="TreeGrafter"/>
</dbReference>
<dbReference type="Pfam" id="PF01794">
    <property type="entry name" value="Ferric_reduct"/>
    <property type="match status" value="1"/>
</dbReference>
<dbReference type="Pfam" id="PF08030">
    <property type="entry name" value="NAD_binding_6"/>
    <property type="match status" value="1"/>
</dbReference>
<evidence type="ECO:0000256" key="6">
    <source>
        <dbReference type="ARBA" id="ARBA00022989"/>
    </source>
</evidence>
<dbReference type="PANTHER" id="PTHR11972:SF153">
    <property type="entry name" value="SUPEROXIDE-GENERATING NADPH OXIDASE HEAVY CHAIN SUBUNIT A"/>
    <property type="match status" value="1"/>
</dbReference>
<dbReference type="FunFam" id="3.40.50.80:FF:000004">
    <property type="entry name" value="NADPH oxidase isoform 2"/>
    <property type="match status" value="1"/>
</dbReference>
<evidence type="ECO:0000256" key="1">
    <source>
        <dbReference type="ARBA" id="ARBA00004141"/>
    </source>
</evidence>
<comment type="caution">
    <text evidence="13">The sequence shown here is derived from an EMBL/GenBank/DDBJ whole genome shotgun (WGS) entry which is preliminary data.</text>
</comment>
<dbReference type="GO" id="GO:0006952">
    <property type="term" value="P:defense response"/>
    <property type="evidence" value="ECO:0007669"/>
    <property type="project" value="TreeGrafter"/>
</dbReference>
<dbReference type="Pfam" id="PF08022">
    <property type="entry name" value="FAD_binding_8"/>
    <property type="match status" value="1"/>
</dbReference>
<dbReference type="SUPFAM" id="SSF63380">
    <property type="entry name" value="Riboflavin synthase domain-like"/>
    <property type="match status" value="1"/>
</dbReference>
<keyword evidence="5" id="KW-0249">Electron transport</keyword>
<evidence type="ECO:0000256" key="2">
    <source>
        <dbReference type="ARBA" id="ARBA00022617"/>
    </source>
</evidence>
<dbReference type="OrthoDB" id="167398at2759"/>
<dbReference type="Proteomes" id="UP001151582">
    <property type="component" value="Unassembled WGS sequence"/>
</dbReference>
<evidence type="ECO:0000256" key="10">
    <source>
        <dbReference type="ARBA" id="ARBA00023136"/>
    </source>
</evidence>
<keyword evidence="8" id="KW-0408">Iron</keyword>
<keyword evidence="7" id="KW-0560">Oxidoreductase</keyword>
<evidence type="ECO:0000256" key="7">
    <source>
        <dbReference type="ARBA" id="ARBA00023002"/>
    </source>
</evidence>
<proteinExistence type="predicted"/>
<protein>
    <recommendedName>
        <fullName evidence="12">FAD-binding FR-type domain-containing protein</fullName>
    </recommendedName>
</protein>
<keyword evidence="2" id="KW-0349">Heme</keyword>
<feature type="transmembrane region" description="Helical" evidence="11">
    <location>
        <begin position="179"/>
        <end position="203"/>
    </location>
</feature>
<dbReference type="InterPro" id="IPR017927">
    <property type="entry name" value="FAD-bd_FR_type"/>
</dbReference>
<keyword evidence="10 11" id="KW-0472">Membrane</keyword>
<dbReference type="SFLD" id="SFLDG01168">
    <property type="entry name" value="Ferric_reductase_subgroup_(FRE"/>
    <property type="match status" value="1"/>
</dbReference>
<comment type="subcellular location">
    <subcellularLocation>
        <location evidence="1">Membrane</location>
        <topology evidence="1">Multi-pass membrane protein</topology>
    </subcellularLocation>
</comment>
<reference evidence="13" key="1">
    <citation type="submission" date="2022-07" db="EMBL/GenBank/DDBJ databases">
        <title>Phylogenomic reconstructions and comparative analyses of Kickxellomycotina fungi.</title>
        <authorList>
            <person name="Reynolds N.K."/>
            <person name="Stajich J.E."/>
            <person name="Barry K."/>
            <person name="Grigoriev I.V."/>
            <person name="Crous P."/>
            <person name="Smith M.E."/>
        </authorList>
    </citation>
    <scope>NUCLEOTIDE SEQUENCE</scope>
    <source>
        <strain evidence="13">RSA 567</strain>
    </source>
</reference>
<keyword evidence="9" id="KW-0813">Transport</keyword>
<dbReference type="SUPFAM" id="SSF52343">
    <property type="entry name" value="Ferredoxin reductase-like, C-terminal NADP-linked domain"/>
    <property type="match status" value="1"/>
</dbReference>
<dbReference type="SFLD" id="SFLDS00052">
    <property type="entry name" value="Ferric_Reductase_Domain"/>
    <property type="match status" value="1"/>
</dbReference>
<feature type="transmembrane region" description="Helical" evidence="11">
    <location>
        <begin position="223"/>
        <end position="241"/>
    </location>
</feature>
<evidence type="ECO:0000256" key="9">
    <source>
        <dbReference type="ARBA" id="ARBA00023065"/>
    </source>
</evidence>
<dbReference type="InterPro" id="IPR013121">
    <property type="entry name" value="Fe_red_NAD-bd_6"/>
</dbReference>
<keyword evidence="3 11" id="KW-0812">Transmembrane</keyword>
<keyword evidence="6 11" id="KW-1133">Transmembrane helix</keyword>
<dbReference type="PRINTS" id="PR00466">
    <property type="entry name" value="GP91PHOX"/>
</dbReference>
<feature type="transmembrane region" description="Helical" evidence="11">
    <location>
        <begin position="322"/>
        <end position="342"/>
    </location>
</feature>
<evidence type="ECO:0000313" key="14">
    <source>
        <dbReference type="Proteomes" id="UP001151582"/>
    </source>
</evidence>
<gene>
    <name evidence="13" type="ORF">H4R34_004305</name>
</gene>
<dbReference type="Gene3D" id="2.40.30.10">
    <property type="entry name" value="Translation factors"/>
    <property type="match status" value="1"/>
</dbReference>
<dbReference type="SFLD" id="SFLDG01169">
    <property type="entry name" value="NADPH_oxidase_subgroup_(NOX)"/>
    <property type="match status" value="1"/>
</dbReference>
<dbReference type="GO" id="GO:0006811">
    <property type="term" value="P:monoatomic ion transport"/>
    <property type="evidence" value="ECO:0007669"/>
    <property type="project" value="UniProtKB-KW"/>
</dbReference>
<dbReference type="Gene3D" id="3.40.50.80">
    <property type="entry name" value="Nucleotide-binding domain of ferredoxin-NADP reductase (FNR) module"/>
    <property type="match status" value="1"/>
</dbReference>
<dbReference type="GO" id="GO:0016175">
    <property type="term" value="F:superoxide-generating NAD(P)H oxidase activity"/>
    <property type="evidence" value="ECO:0007669"/>
    <property type="project" value="TreeGrafter"/>
</dbReference>
<evidence type="ECO:0000256" key="3">
    <source>
        <dbReference type="ARBA" id="ARBA00022692"/>
    </source>
</evidence>
<evidence type="ECO:0000256" key="8">
    <source>
        <dbReference type="ARBA" id="ARBA00023004"/>
    </source>
</evidence>
<dbReference type="InterPro" id="IPR017938">
    <property type="entry name" value="Riboflavin_synthase-like_b-brl"/>
</dbReference>
<dbReference type="PROSITE" id="PS51384">
    <property type="entry name" value="FAD_FR"/>
    <property type="match status" value="1"/>
</dbReference>
<feature type="transmembrane region" description="Helical" evidence="11">
    <location>
        <begin position="137"/>
        <end position="159"/>
    </location>
</feature>
<dbReference type="InterPro" id="IPR039261">
    <property type="entry name" value="FNR_nucleotide-bd"/>
</dbReference>
<dbReference type="InterPro" id="IPR013130">
    <property type="entry name" value="Fe3_Rdtase_TM_dom"/>
</dbReference>
<dbReference type="InterPro" id="IPR013112">
    <property type="entry name" value="FAD-bd_8"/>
</dbReference>
<evidence type="ECO:0000256" key="5">
    <source>
        <dbReference type="ARBA" id="ARBA00022982"/>
    </source>
</evidence>
<evidence type="ECO:0000259" key="12">
    <source>
        <dbReference type="PROSITE" id="PS51384"/>
    </source>
</evidence>
<feature type="domain" description="FAD-binding FR-type" evidence="12">
    <location>
        <begin position="350"/>
        <end position="496"/>
    </location>
</feature>
<dbReference type="PANTHER" id="PTHR11972">
    <property type="entry name" value="NADPH OXIDASE"/>
    <property type="match status" value="1"/>
</dbReference>
<dbReference type="InterPro" id="IPR000778">
    <property type="entry name" value="Cyt_b245_heavy_chain"/>
</dbReference>
<organism evidence="13 14">
    <name type="scientific">Dimargaris verticillata</name>
    <dbReference type="NCBI Taxonomy" id="2761393"/>
    <lineage>
        <taxon>Eukaryota</taxon>
        <taxon>Fungi</taxon>
        <taxon>Fungi incertae sedis</taxon>
        <taxon>Zoopagomycota</taxon>
        <taxon>Kickxellomycotina</taxon>
        <taxon>Dimargaritomycetes</taxon>
        <taxon>Dimargaritales</taxon>
        <taxon>Dimargaritaceae</taxon>
        <taxon>Dimargaris</taxon>
    </lineage>
</organism>
<sequence length="671" mass="75348">MADQDSNLKPHEYLEDVDMAQFVHYSVSPATSPPMAQPTDAHLPVSTAMDQSQLYRNPSSASQGTIVDGPNDYMPPYMAYSTDVYQNKASAGRHYLHGRVQLRSDRATVPPTVAPARLQSRHGMLAVMPDFSLERMVFYTLWVLLQLIVFLPVIIQSIVGAEPGKASAAIVAMGAIGRAAAMCLNFDSAFILLLVCRNVLSVLRATLVGRVLTLDKNIHAHKVAGWTIMIMTAVHVVAHYAKSALYQAKEFSMAVYMKKMIVSEVGGTGHLLILALVLMVITAIARVRRTNFELFYYTHHLFIAYYILCIMHGYYVDGGGQKGAWSMAFWKFFLVPGFLYLAERIAREVRGRQATNITRVVQHPSRVVQIQFKKEALKPKTGQYVYLCCPDLSWVQWHPFTLTSAPEDDYISVHIRVVGDWTQQLADRLGCDFSTRSATSGKRYNPIRQKTLRRKLSTRASLRRQQSLTAASGKTMVPTVLPRLLVDGPYGTPTEHVFDYEVAVLVGAGIGVTPYASILKSLWHRVTQPGKMNQLRKVYFMWICRDIQAFEWFQDLLVALEQEDLGDFLEVRAYLTGKLSEDQIRNLAIRATEDGPDALTGRKNPTFYGRPNFDQTFAEIAWEQPKQLVGVFCCGPRPVATTIRQVCKRFSANQGNELGTGTSFAFHKEHF</sequence>
<feature type="transmembrane region" description="Helical" evidence="11">
    <location>
        <begin position="261"/>
        <end position="282"/>
    </location>
</feature>
<dbReference type="GO" id="GO:0043020">
    <property type="term" value="C:NADPH oxidase complex"/>
    <property type="evidence" value="ECO:0007669"/>
    <property type="project" value="TreeGrafter"/>
</dbReference>
<keyword evidence="4" id="KW-0479">Metal-binding</keyword>